<sequence length="176" mass="20641">MADLIKKYDIPYHLNKLEQRYGNHIVMRTTDKLEDVIPASDVNLQAILAFRREASGDDRTRKPNKTIKTAAEIAEKNYWLIESYIEQGKTINYIAKMLKMSSNCLYNYVQKHRELRDVYNAKNHHTVVTGAMVEEMKYLVSCRLTHQQIADKLGLKKSQVDWQLRKHTREQMADGR</sequence>
<gene>
    <name evidence="1" type="ORF">CBF96_10005</name>
</gene>
<evidence type="ECO:0000313" key="2">
    <source>
        <dbReference type="Proteomes" id="UP000215747"/>
    </source>
</evidence>
<dbReference type="RefSeq" id="WP_094537441.1">
    <property type="nucleotide sequence ID" value="NZ_NGPL01000084.1"/>
</dbReference>
<organism evidence="1 2">
    <name type="scientific">Limosilactobacillus reuteri</name>
    <name type="common">Lactobacillus reuteri</name>
    <dbReference type="NCBI Taxonomy" id="1598"/>
    <lineage>
        <taxon>Bacteria</taxon>
        <taxon>Bacillati</taxon>
        <taxon>Bacillota</taxon>
        <taxon>Bacilli</taxon>
        <taxon>Lactobacillales</taxon>
        <taxon>Lactobacillaceae</taxon>
        <taxon>Limosilactobacillus</taxon>
    </lineage>
</organism>
<dbReference type="Proteomes" id="UP000215747">
    <property type="component" value="Unassembled WGS sequence"/>
</dbReference>
<accession>A0A256SID8</accession>
<name>A0A256SID8_LIMRT</name>
<proteinExistence type="predicted"/>
<dbReference type="AlphaFoldDB" id="A0A256SID8"/>
<protein>
    <submittedName>
        <fullName evidence="1">Uncharacterized protein</fullName>
    </submittedName>
</protein>
<reference evidence="2" key="1">
    <citation type="submission" date="2017-05" db="EMBL/GenBank/DDBJ databases">
        <authorList>
            <person name="Lin X.B."/>
            <person name="Stothard P."/>
            <person name="Tasseva G."/>
            <person name="Walter J."/>
        </authorList>
    </citation>
    <scope>NUCLEOTIDE SEQUENCE [LARGE SCALE GENOMIC DNA]</scope>
    <source>
        <strain evidence="2">114h</strain>
    </source>
</reference>
<comment type="caution">
    <text evidence="1">The sequence shown here is derived from an EMBL/GenBank/DDBJ whole genome shotgun (WGS) entry which is preliminary data.</text>
</comment>
<evidence type="ECO:0000313" key="1">
    <source>
        <dbReference type="EMBL" id="OYS66624.1"/>
    </source>
</evidence>
<dbReference type="EMBL" id="NGPL01000084">
    <property type="protein sequence ID" value="OYS66624.1"/>
    <property type="molecule type" value="Genomic_DNA"/>
</dbReference>
<reference evidence="1 2" key="2">
    <citation type="submission" date="2017-09" db="EMBL/GenBank/DDBJ databases">
        <title>Tripartite evolution among Lactobacillus johnsonii, Lactobacillus taiwanensis, Lactobacillus reuteri and their rodent host.</title>
        <authorList>
            <person name="Wang T."/>
            <person name="Knowles S."/>
            <person name="Cheng C."/>
        </authorList>
    </citation>
    <scope>NUCLEOTIDE SEQUENCE [LARGE SCALE GENOMIC DNA]</scope>
    <source>
        <strain evidence="1 2">114h</strain>
    </source>
</reference>